<dbReference type="InterPro" id="IPR005196">
    <property type="entry name" value="Glyco_hydro_65_N"/>
</dbReference>
<dbReference type="EMBL" id="HBJA01142085">
    <property type="protein sequence ID" value="CAE0837556.1"/>
    <property type="molecule type" value="Transcribed_RNA"/>
</dbReference>
<dbReference type="AlphaFoldDB" id="A0A7S4GHV8"/>
<feature type="region of interest" description="Disordered" evidence="3">
    <location>
        <begin position="955"/>
        <end position="984"/>
    </location>
</feature>
<dbReference type="InterPro" id="IPR036412">
    <property type="entry name" value="HAD-like_sf"/>
</dbReference>
<dbReference type="Pfam" id="PF03632">
    <property type="entry name" value="Glyco_hydro_65m"/>
    <property type="match status" value="1"/>
</dbReference>
<dbReference type="GO" id="GO:0030246">
    <property type="term" value="F:carbohydrate binding"/>
    <property type="evidence" value="ECO:0007669"/>
    <property type="project" value="InterPro"/>
</dbReference>
<evidence type="ECO:0000256" key="1">
    <source>
        <dbReference type="ARBA" id="ARBA00001576"/>
    </source>
</evidence>
<dbReference type="InterPro" id="IPR011013">
    <property type="entry name" value="Gal_mutarotase_sf_dom"/>
</dbReference>
<feature type="domain" description="Glycoside hydrolase family 65 N-terminal" evidence="6">
    <location>
        <begin position="1"/>
        <end position="193"/>
    </location>
</feature>
<comment type="similarity">
    <text evidence="2">Belongs to the glycosyl hydrolase 65 family.</text>
</comment>
<dbReference type="PANTHER" id="PTHR11051">
    <property type="entry name" value="GLYCOSYL HYDROLASE-RELATED"/>
    <property type="match status" value="1"/>
</dbReference>
<evidence type="ECO:0000259" key="6">
    <source>
        <dbReference type="Pfam" id="PF03636"/>
    </source>
</evidence>
<dbReference type="SUPFAM" id="SSF48208">
    <property type="entry name" value="Six-hairpin glycosidases"/>
    <property type="match status" value="1"/>
</dbReference>
<sequence length="984" mass="111850">MLNVTNSLPIYLTIEGETFSMFRGTVLDYNRLLCLQTGKMIRSLVWRSGKGHEVKINITRMVCQMNKHLAVIEYAVTPINFDGKIELCSGLDGNVRNMSAADDPRVGAGVSGQTLQTIYAKQDQTFAALEQRTPTSGFFMVCAMENVIEGATYTTDEVEYTIFDQKKEVRFTINGKKGEKVVLTKYIAYVTSRDYDKDEIHRRAREVVTTAKATGCAKLQQEQCSFYQSFWERADVEIRGDPYLQQGIRFNLFHLVQSVGRDGTTNIGAKGLTGEGYNGHYFWDGEVYVTPFFLYTNPSMAKPLLLHRYHTLDQARRRARDLNIQRGCLFPWRTICGEECSSFFPAGTAQVHINADIAYCFKSYISATHDVEFMIQHGAEVLFETARSWIELGTWQNGTFQLHGVTGPDEYTAIVDNNFYTNSMAQMNLQYAFELYQILTSEHPEELNRIKIKIGWQDGEEMEWENAHQKMYLPHDKTSNIHPQDDSFLKKKPWDFENTPTSKYPLLLHFHPLVIYKHRVCKQADLILAHYLLGDKFTLKEKKADFDFYEPLTTHDSSLSTSVFSIMASEIGYHTKAYEYFLCTARMDIDDVNKNVAHGIHTACMGGAWLCLVAGFGGMRVYNKTLHFDPYLPTEWDSYLFRVTFKNALLKVEVLDKTVTYTLVEGQSLRFIHSGHTRVTLKANKSVTLKLKDKFTDIATLEFDGIIFDMDLFTKDVETYHMQAWVATLNDFLLLRGTQDNTTYQPVTEEEYTPLKHTWVTGADRHAGLRMFLEQRGLKLAQGTSTDPPTEHTLSGLGNAKRAKFREIVSEVTITPCSDVLTLLKDLAEEGIQVGCVSYSKNCKWLLEKAGIAHLFHSIVGGQKFSSLGLRGRPDADLFYRCAEEMSTQPRRCVAVVNDIKGYGEDAFKKFKLTVARHNPPVCTADQAEPDRVIQGFEGVTTSIIEEWVTEEHSRSGFQRKPSSRFAVPQRVKSSTPANAVPTH</sequence>
<dbReference type="Gene3D" id="1.50.10.10">
    <property type="match status" value="1"/>
</dbReference>
<evidence type="ECO:0008006" key="8">
    <source>
        <dbReference type="Google" id="ProtNLM"/>
    </source>
</evidence>
<accession>A0A7S4GHV8</accession>
<dbReference type="PANTHER" id="PTHR11051:SF8">
    <property type="entry name" value="PROTEIN-GLUCOSYLGALACTOSYLHYDROXYLYSINE GLUCOSIDASE"/>
    <property type="match status" value="1"/>
</dbReference>
<feature type="domain" description="Glycoside hydrolase family 65 central catalytic" evidence="4">
    <location>
        <begin position="249"/>
        <end position="609"/>
    </location>
</feature>
<evidence type="ECO:0000259" key="5">
    <source>
        <dbReference type="Pfam" id="PF03633"/>
    </source>
</evidence>
<evidence type="ECO:0000256" key="3">
    <source>
        <dbReference type="SAM" id="MobiDB-lite"/>
    </source>
</evidence>
<proteinExistence type="inferred from homology"/>
<dbReference type="SUPFAM" id="SSF56784">
    <property type="entry name" value="HAD-like"/>
    <property type="match status" value="1"/>
</dbReference>
<dbReference type="Gene3D" id="2.60.420.10">
    <property type="entry name" value="Maltose phosphorylase, domain 3"/>
    <property type="match status" value="1"/>
</dbReference>
<dbReference type="InterPro" id="IPR037018">
    <property type="entry name" value="GH65_N"/>
</dbReference>
<dbReference type="InterPro" id="IPR005195">
    <property type="entry name" value="Glyco_hydro_65_M"/>
</dbReference>
<protein>
    <recommendedName>
        <fullName evidence="8">Glycoside hydrolase family 65 central catalytic domain-containing protein</fullName>
    </recommendedName>
</protein>
<evidence type="ECO:0000259" key="4">
    <source>
        <dbReference type="Pfam" id="PF03632"/>
    </source>
</evidence>
<dbReference type="Pfam" id="PF00702">
    <property type="entry name" value="Hydrolase"/>
    <property type="match status" value="1"/>
</dbReference>
<dbReference type="Gene3D" id="2.70.98.40">
    <property type="entry name" value="Glycoside hydrolase, family 65, N-terminal domain"/>
    <property type="match status" value="1"/>
</dbReference>
<dbReference type="Pfam" id="PF03633">
    <property type="entry name" value="Glyco_hydro_65C"/>
    <property type="match status" value="1"/>
</dbReference>
<dbReference type="Gene3D" id="1.10.150.240">
    <property type="entry name" value="Putative phosphatase, domain 2"/>
    <property type="match status" value="1"/>
</dbReference>
<dbReference type="Pfam" id="PF03636">
    <property type="entry name" value="Glyco_hydro_65N"/>
    <property type="match status" value="1"/>
</dbReference>
<dbReference type="GO" id="GO:0004555">
    <property type="term" value="F:alpha,alpha-trehalase activity"/>
    <property type="evidence" value="ECO:0007669"/>
    <property type="project" value="UniProtKB-EC"/>
</dbReference>
<organism evidence="7">
    <name type="scientific">Eutreptiella gymnastica</name>
    <dbReference type="NCBI Taxonomy" id="73025"/>
    <lineage>
        <taxon>Eukaryota</taxon>
        <taxon>Discoba</taxon>
        <taxon>Euglenozoa</taxon>
        <taxon>Euglenida</taxon>
        <taxon>Spirocuta</taxon>
        <taxon>Euglenophyceae</taxon>
        <taxon>Eutreptiales</taxon>
        <taxon>Eutreptiaceae</taxon>
        <taxon>Eutreptiella</taxon>
    </lineage>
</organism>
<dbReference type="Gene3D" id="3.40.50.1000">
    <property type="entry name" value="HAD superfamily/HAD-like"/>
    <property type="match status" value="1"/>
</dbReference>
<comment type="catalytic activity">
    <reaction evidence="1">
        <text>alpha,alpha-trehalose + H2O = alpha-D-glucose + beta-D-glucose</text>
        <dbReference type="Rhea" id="RHEA:32675"/>
        <dbReference type="ChEBI" id="CHEBI:15377"/>
        <dbReference type="ChEBI" id="CHEBI:15903"/>
        <dbReference type="ChEBI" id="CHEBI:16551"/>
        <dbReference type="ChEBI" id="CHEBI:17925"/>
        <dbReference type="EC" id="3.2.1.28"/>
    </reaction>
</comment>
<evidence type="ECO:0000256" key="2">
    <source>
        <dbReference type="ARBA" id="ARBA00006768"/>
    </source>
</evidence>
<dbReference type="InterPro" id="IPR023198">
    <property type="entry name" value="PGP-like_dom2"/>
</dbReference>
<dbReference type="SUPFAM" id="SSF74650">
    <property type="entry name" value="Galactose mutarotase-like"/>
    <property type="match status" value="1"/>
</dbReference>
<dbReference type="InterPro" id="IPR023214">
    <property type="entry name" value="HAD_sf"/>
</dbReference>
<dbReference type="InterPro" id="IPR008928">
    <property type="entry name" value="6-hairpin_glycosidase_sf"/>
</dbReference>
<dbReference type="GO" id="GO:0005975">
    <property type="term" value="P:carbohydrate metabolic process"/>
    <property type="evidence" value="ECO:0007669"/>
    <property type="project" value="InterPro"/>
</dbReference>
<dbReference type="InterPro" id="IPR005194">
    <property type="entry name" value="Glyco_hydro_65_C"/>
</dbReference>
<name>A0A7S4GHV8_9EUGL</name>
<gene>
    <name evidence="7" type="ORF">EGYM00163_LOCUS48928</name>
</gene>
<reference evidence="7" key="1">
    <citation type="submission" date="2021-01" db="EMBL/GenBank/DDBJ databases">
        <authorList>
            <person name="Corre E."/>
            <person name="Pelletier E."/>
            <person name="Niang G."/>
            <person name="Scheremetjew M."/>
            <person name="Finn R."/>
            <person name="Kale V."/>
            <person name="Holt S."/>
            <person name="Cochrane G."/>
            <person name="Meng A."/>
            <person name="Brown T."/>
            <person name="Cohen L."/>
        </authorList>
    </citation>
    <scope>NUCLEOTIDE SEQUENCE</scope>
    <source>
        <strain evidence="7">CCMP1594</strain>
    </source>
</reference>
<evidence type="ECO:0000313" key="7">
    <source>
        <dbReference type="EMBL" id="CAE0837556.1"/>
    </source>
</evidence>
<feature type="domain" description="Glycoside hydrolase family 65 C-terminal" evidence="5">
    <location>
        <begin position="619"/>
        <end position="676"/>
    </location>
</feature>
<dbReference type="InterPro" id="IPR012341">
    <property type="entry name" value="6hp_glycosidase-like_sf"/>
</dbReference>